<evidence type="ECO:0000259" key="7">
    <source>
        <dbReference type="Pfam" id="PF25990"/>
    </source>
</evidence>
<comment type="similarity">
    <text evidence="2">Belongs to the membrane fusion protein (MFP) (TC 8.A.1) family.</text>
</comment>
<evidence type="ECO:0000256" key="1">
    <source>
        <dbReference type="ARBA" id="ARBA00004167"/>
    </source>
</evidence>
<dbReference type="OrthoDB" id="9811754at2"/>
<evidence type="ECO:0000313" key="9">
    <source>
        <dbReference type="Proteomes" id="UP000217696"/>
    </source>
</evidence>
<dbReference type="Proteomes" id="UP000217696">
    <property type="component" value="Chromosome"/>
</dbReference>
<dbReference type="Gene3D" id="2.40.30.170">
    <property type="match status" value="1"/>
</dbReference>
<dbReference type="EMBL" id="AP017312">
    <property type="protein sequence ID" value="BAU28838.1"/>
    <property type="molecule type" value="Genomic_DNA"/>
</dbReference>
<evidence type="ECO:0000313" key="8">
    <source>
        <dbReference type="EMBL" id="BAU28838.1"/>
    </source>
</evidence>
<feature type="domain" description="YknX-like beta-barrel" evidence="7">
    <location>
        <begin position="123"/>
        <end position="211"/>
    </location>
</feature>
<proteinExistence type="inferred from homology"/>
<reference evidence="8 9" key="1">
    <citation type="submission" date="2015-12" db="EMBL/GenBank/DDBJ databases">
        <title>Genome sequence of Aneurinibacillus soli.</title>
        <authorList>
            <person name="Lee J.S."/>
            <person name="Lee K.C."/>
            <person name="Kim K.K."/>
            <person name="Lee B.W."/>
        </authorList>
    </citation>
    <scope>NUCLEOTIDE SEQUENCE [LARGE SCALE GENOMIC DNA]</scope>
    <source>
        <strain evidence="8 9">CB4</strain>
    </source>
</reference>
<dbReference type="InterPro" id="IPR058625">
    <property type="entry name" value="MdtA-like_BSH"/>
</dbReference>
<comment type="subcellular location">
    <subcellularLocation>
        <location evidence="1">Membrane</location>
        <topology evidence="1">Single-pass membrane protein</topology>
    </subcellularLocation>
</comment>
<dbReference type="PANTHER" id="PTHR30386:SF26">
    <property type="entry name" value="TRANSPORT PROTEIN COMB"/>
    <property type="match status" value="1"/>
</dbReference>
<dbReference type="GO" id="GO:0055085">
    <property type="term" value="P:transmembrane transport"/>
    <property type="evidence" value="ECO:0007669"/>
    <property type="project" value="InterPro"/>
</dbReference>
<dbReference type="InterPro" id="IPR050739">
    <property type="entry name" value="MFP"/>
</dbReference>
<dbReference type="RefSeq" id="WP_096466538.1">
    <property type="nucleotide sequence ID" value="NZ_AP017312.1"/>
</dbReference>
<dbReference type="KEGG" id="asoc:CB4_03015"/>
<evidence type="ECO:0000256" key="4">
    <source>
        <dbReference type="ARBA" id="ARBA00022989"/>
    </source>
</evidence>
<accession>A0A0U5BB24</accession>
<sequence>MDKKKVARTLIGGVVVAALGVAGYYGYEDYYYVKTEDATVTGDIYKVASTIPGKIARETFEEGSQVKADDILFEQEQTNVSSVDNAFVRSPITGVVLQKIAKPGEVVAAGSTLATVVSKKDLYIKANIEETNASQIKIGQPVDIEIDMYPGSVFHGKVKEIMEATQSAFSLLPPMNTGGNFTKVTQRVPVKIAFTDGPYDFKPGLNAVVKIHVR</sequence>
<keyword evidence="5" id="KW-0472">Membrane</keyword>
<keyword evidence="9" id="KW-1185">Reference proteome</keyword>
<gene>
    <name evidence="8" type="primary">emrK_3</name>
    <name evidence="8" type="ORF">CB4_03015</name>
</gene>
<evidence type="ECO:0000256" key="2">
    <source>
        <dbReference type="ARBA" id="ARBA00009477"/>
    </source>
</evidence>
<protein>
    <submittedName>
        <fullName evidence="8">Putative multidrug resistance protein EmrK</fullName>
    </submittedName>
</protein>
<dbReference type="InterPro" id="IPR011053">
    <property type="entry name" value="Single_hybrid_motif"/>
</dbReference>
<dbReference type="Gene3D" id="2.40.50.100">
    <property type="match status" value="1"/>
</dbReference>
<evidence type="ECO:0000256" key="3">
    <source>
        <dbReference type="ARBA" id="ARBA00022692"/>
    </source>
</evidence>
<dbReference type="Pfam" id="PF25990">
    <property type="entry name" value="Beta-barrel_YknX"/>
    <property type="match status" value="1"/>
</dbReference>
<dbReference type="GO" id="GO:0016020">
    <property type="term" value="C:membrane"/>
    <property type="evidence" value="ECO:0007669"/>
    <property type="project" value="UniProtKB-SubCell"/>
</dbReference>
<evidence type="ECO:0000259" key="6">
    <source>
        <dbReference type="Pfam" id="PF25917"/>
    </source>
</evidence>
<dbReference type="PANTHER" id="PTHR30386">
    <property type="entry name" value="MEMBRANE FUSION SUBUNIT OF EMRAB-TOLC MULTIDRUG EFFLUX PUMP"/>
    <property type="match status" value="1"/>
</dbReference>
<keyword evidence="3" id="KW-0812">Transmembrane</keyword>
<dbReference type="SUPFAM" id="SSF51230">
    <property type="entry name" value="Single hybrid motif"/>
    <property type="match status" value="1"/>
</dbReference>
<name>A0A0U5BB24_9BACL</name>
<evidence type="ECO:0000256" key="5">
    <source>
        <dbReference type="ARBA" id="ARBA00023136"/>
    </source>
</evidence>
<keyword evidence="4" id="KW-1133">Transmembrane helix</keyword>
<dbReference type="AlphaFoldDB" id="A0A0U5BB24"/>
<dbReference type="Pfam" id="PF25917">
    <property type="entry name" value="BSH_RND"/>
    <property type="match status" value="1"/>
</dbReference>
<dbReference type="InterPro" id="IPR058636">
    <property type="entry name" value="Beta-barrel_YknX"/>
</dbReference>
<feature type="domain" description="Multidrug resistance protein MdtA-like barrel-sandwich hybrid" evidence="6">
    <location>
        <begin position="46"/>
        <end position="117"/>
    </location>
</feature>
<organism evidence="8 9">
    <name type="scientific">Aneurinibacillus soli</name>
    <dbReference type="NCBI Taxonomy" id="1500254"/>
    <lineage>
        <taxon>Bacteria</taxon>
        <taxon>Bacillati</taxon>
        <taxon>Bacillota</taxon>
        <taxon>Bacilli</taxon>
        <taxon>Bacillales</taxon>
        <taxon>Paenibacillaceae</taxon>
        <taxon>Aneurinibacillus group</taxon>
        <taxon>Aneurinibacillus</taxon>
    </lineage>
</organism>